<dbReference type="OrthoDB" id="5513558at2"/>
<keyword evidence="3" id="KW-1185">Reference proteome</keyword>
<accession>D0LIR3</accession>
<keyword evidence="1" id="KW-0472">Membrane</keyword>
<dbReference type="Proteomes" id="UP000001880">
    <property type="component" value="Chromosome"/>
</dbReference>
<name>D0LIR3_HALO1</name>
<feature type="transmembrane region" description="Helical" evidence="1">
    <location>
        <begin position="149"/>
        <end position="170"/>
    </location>
</feature>
<feature type="transmembrane region" description="Helical" evidence="1">
    <location>
        <begin position="109"/>
        <end position="137"/>
    </location>
</feature>
<evidence type="ECO:0000313" key="2">
    <source>
        <dbReference type="EMBL" id="ACY12942.1"/>
    </source>
</evidence>
<proteinExistence type="predicted"/>
<sequence>MNPMTRYRRIEARRLGLRPGVIAAGLAALLVALTHLVLPRLPAGVLDFIALAFQLDDFAGVVLLNEILIPLFAVYVLGMLGMLGALVAPRENGELELLLAKPIGGAGLLAARVWPIVLSSAAVGVATSLAVALSIALIPSAELSALDALGASLALTAVAVFELGLLAAVLVGVRDSFYAIALGFGIWFVPVMPTAAYLYRPDVFEGAPQLTTAIVLSSAVWHAEVLALAGPLALAAALLACVGLVRLAGWRLARAEA</sequence>
<feature type="transmembrane region" description="Helical" evidence="1">
    <location>
        <begin position="21"/>
        <end position="38"/>
    </location>
</feature>
<dbReference type="EMBL" id="CP001804">
    <property type="protein sequence ID" value="ACY12942.1"/>
    <property type="molecule type" value="Genomic_DNA"/>
</dbReference>
<dbReference type="AlphaFoldDB" id="D0LIR3"/>
<dbReference type="RefSeq" id="WP_012825569.1">
    <property type="nucleotide sequence ID" value="NC_013440.1"/>
</dbReference>
<organism evidence="2 3">
    <name type="scientific">Haliangium ochraceum (strain DSM 14365 / JCM 11303 / SMP-2)</name>
    <dbReference type="NCBI Taxonomy" id="502025"/>
    <lineage>
        <taxon>Bacteria</taxon>
        <taxon>Pseudomonadati</taxon>
        <taxon>Myxococcota</taxon>
        <taxon>Polyangia</taxon>
        <taxon>Haliangiales</taxon>
        <taxon>Kofleriaceae</taxon>
        <taxon>Haliangium</taxon>
    </lineage>
</organism>
<evidence type="ECO:0000256" key="1">
    <source>
        <dbReference type="SAM" id="Phobius"/>
    </source>
</evidence>
<dbReference type="KEGG" id="hoh:Hoch_0301"/>
<keyword evidence="1" id="KW-1133">Transmembrane helix</keyword>
<dbReference type="HOGENOM" id="CLU_1080811_0_0_7"/>
<reference evidence="2 3" key="1">
    <citation type="journal article" date="2010" name="Stand. Genomic Sci.">
        <title>Complete genome sequence of Haliangium ochraceum type strain (SMP-2).</title>
        <authorList>
            <consortium name="US DOE Joint Genome Institute (JGI-PGF)"/>
            <person name="Ivanova N."/>
            <person name="Daum C."/>
            <person name="Lang E."/>
            <person name="Abt B."/>
            <person name="Kopitz M."/>
            <person name="Saunders E."/>
            <person name="Lapidus A."/>
            <person name="Lucas S."/>
            <person name="Glavina Del Rio T."/>
            <person name="Nolan M."/>
            <person name="Tice H."/>
            <person name="Copeland A."/>
            <person name="Cheng J.F."/>
            <person name="Chen F."/>
            <person name="Bruce D."/>
            <person name="Goodwin L."/>
            <person name="Pitluck S."/>
            <person name="Mavromatis K."/>
            <person name="Pati A."/>
            <person name="Mikhailova N."/>
            <person name="Chen A."/>
            <person name="Palaniappan K."/>
            <person name="Land M."/>
            <person name="Hauser L."/>
            <person name="Chang Y.J."/>
            <person name="Jeffries C.D."/>
            <person name="Detter J.C."/>
            <person name="Brettin T."/>
            <person name="Rohde M."/>
            <person name="Goker M."/>
            <person name="Bristow J."/>
            <person name="Markowitz V."/>
            <person name="Eisen J.A."/>
            <person name="Hugenholtz P."/>
            <person name="Kyrpides N.C."/>
            <person name="Klenk H.P."/>
        </authorList>
    </citation>
    <scope>NUCLEOTIDE SEQUENCE [LARGE SCALE GENOMIC DNA]</scope>
    <source>
        <strain evidence="3">DSM 14365 / CIP 107738 / JCM 11303 / AJ 13395 / SMP-2</strain>
    </source>
</reference>
<dbReference type="eggNOG" id="ENOG503266N">
    <property type="taxonomic scope" value="Bacteria"/>
</dbReference>
<feature type="transmembrane region" description="Helical" evidence="1">
    <location>
        <begin position="177"/>
        <end position="199"/>
    </location>
</feature>
<keyword evidence="1" id="KW-0812">Transmembrane</keyword>
<gene>
    <name evidence="2" type="ordered locus">Hoch_0301</name>
</gene>
<feature type="transmembrane region" description="Helical" evidence="1">
    <location>
        <begin position="67"/>
        <end position="88"/>
    </location>
</feature>
<evidence type="ECO:0000313" key="3">
    <source>
        <dbReference type="Proteomes" id="UP000001880"/>
    </source>
</evidence>
<protein>
    <submittedName>
        <fullName evidence="2">Uncharacterized protein</fullName>
    </submittedName>
</protein>
<feature type="transmembrane region" description="Helical" evidence="1">
    <location>
        <begin position="219"/>
        <end position="245"/>
    </location>
</feature>
<dbReference type="STRING" id="502025.Hoch_0301"/>